<comment type="caution">
    <text evidence="1">The sequence shown here is derived from an EMBL/GenBank/DDBJ whole genome shotgun (WGS) entry which is preliminary data.</text>
</comment>
<dbReference type="AlphaFoldDB" id="A0A6A5A2M0"/>
<dbReference type="EMBL" id="VJMH01000286">
    <property type="protein sequence ID" value="KAF0717193.1"/>
    <property type="molecule type" value="Genomic_DNA"/>
</dbReference>
<accession>A0A6A5A2M0</accession>
<gene>
    <name evidence="1" type="ORF">As57867_002437</name>
</gene>
<organism evidence="1">
    <name type="scientific">Aphanomyces stellatus</name>
    <dbReference type="NCBI Taxonomy" id="120398"/>
    <lineage>
        <taxon>Eukaryota</taxon>
        <taxon>Sar</taxon>
        <taxon>Stramenopiles</taxon>
        <taxon>Oomycota</taxon>
        <taxon>Saprolegniomycetes</taxon>
        <taxon>Saprolegniales</taxon>
        <taxon>Verrucalvaceae</taxon>
        <taxon>Aphanomyces</taxon>
    </lineage>
</organism>
<sequence>MAGDDSWDFARVMKYFLGDDDDDDDMRGVDEKEEARSVVTEAVLNIPIEGTSSVSRPPPHTRGRIPTHRKQQLEFDALRSELARLKGHVMEIQVHESREMPYWERVAKMEQLDTLKAMYENEDLQAAVQHHTAFIDTLQDTMRKKRHLIATPPEIEETCVTYCQLPPVDDLPRRARAMHAVVDYEYKRLHHVFMRHGLLSTTTDVFRAELNAQPSGDIHFEVVQHATLAAPYRAIGTAAWQVLSTSIPDLPPHVDQTIEPIDECTVYTHMTDKHHDTMCHGHILVKHYAVEGREILIGRSILDDPAHPTPRGDLIEDSTFWVEAVALPGQDA</sequence>
<evidence type="ECO:0000313" key="1">
    <source>
        <dbReference type="EMBL" id="KAF0717193.1"/>
    </source>
</evidence>
<protein>
    <submittedName>
        <fullName evidence="1">Uncharacterized protein</fullName>
    </submittedName>
</protein>
<name>A0A6A5A2M0_9STRA</name>
<reference evidence="1" key="1">
    <citation type="submission" date="2019-06" db="EMBL/GenBank/DDBJ databases">
        <title>Genomics analysis of Aphanomyces spp. identifies a new class of oomycete effector associated with host adaptation.</title>
        <authorList>
            <person name="Gaulin E."/>
        </authorList>
    </citation>
    <scope>NUCLEOTIDE SEQUENCE</scope>
    <source>
        <strain evidence="1">CBS 578.67</strain>
    </source>
</reference>
<proteinExistence type="predicted"/>
<feature type="non-terminal residue" evidence="1">
    <location>
        <position position="332"/>
    </location>
</feature>